<evidence type="ECO:0000256" key="8">
    <source>
        <dbReference type="ARBA" id="ARBA00022763"/>
    </source>
</evidence>
<comment type="similarity">
    <text evidence="3 15">Belongs to the NSE1 family.</text>
</comment>
<dbReference type="EMBL" id="KZ301999">
    <property type="protein sequence ID" value="PFH50652.1"/>
    <property type="molecule type" value="Genomic_DNA"/>
</dbReference>
<feature type="compositionally biased region" description="Basic and acidic residues" evidence="16">
    <location>
        <begin position="255"/>
        <end position="264"/>
    </location>
</feature>
<dbReference type="GO" id="GO:0061630">
    <property type="term" value="F:ubiquitin protein ligase activity"/>
    <property type="evidence" value="ECO:0007669"/>
    <property type="project" value="UniProtKB-EC"/>
</dbReference>
<evidence type="ECO:0000256" key="10">
    <source>
        <dbReference type="ARBA" id="ARBA00022786"/>
    </source>
</evidence>
<dbReference type="EC" id="2.3.2.27" evidence="4 15"/>
<dbReference type="Gene3D" id="3.30.40.10">
    <property type="entry name" value="Zinc/RING finger domain, C3HC4 (zinc finger)"/>
    <property type="match status" value="1"/>
</dbReference>
<comment type="subcellular location">
    <subcellularLocation>
        <location evidence="2 15">Nucleus</location>
    </subcellularLocation>
</comment>
<name>A0A2A9NSJ3_9AGAR</name>
<dbReference type="GO" id="GO:0008270">
    <property type="term" value="F:zinc ion binding"/>
    <property type="evidence" value="ECO:0007669"/>
    <property type="project" value="UniProtKB-KW"/>
</dbReference>
<evidence type="ECO:0000256" key="12">
    <source>
        <dbReference type="ARBA" id="ARBA00023172"/>
    </source>
</evidence>
<evidence type="ECO:0000256" key="9">
    <source>
        <dbReference type="ARBA" id="ARBA00022771"/>
    </source>
</evidence>
<keyword evidence="10 15" id="KW-0833">Ubl conjugation pathway</keyword>
<dbReference type="STRING" id="703135.A0A2A9NSJ3"/>
<gene>
    <name evidence="18" type="ORF">AMATHDRAFT_144507</name>
</gene>
<keyword evidence="14 15" id="KW-0539">Nucleus</keyword>
<dbReference type="Pfam" id="PF08746">
    <property type="entry name" value="zf-RING-like"/>
    <property type="match status" value="1"/>
</dbReference>
<evidence type="ECO:0000256" key="3">
    <source>
        <dbReference type="ARBA" id="ARBA00010258"/>
    </source>
</evidence>
<evidence type="ECO:0000256" key="6">
    <source>
        <dbReference type="ARBA" id="ARBA00022679"/>
    </source>
</evidence>
<feature type="domain" description="Non-structural maintenance of chromosomes element 1 RING C4HC3-type" evidence="17">
    <location>
        <begin position="197"/>
        <end position="237"/>
    </location>
</feature>
<keyword evidence="8 15" id="KW-0227">DNA damage</keyword>
<evidence type="ECO:0000256" key="7">
    <source>
        <dbReference type="ARBA" id="ARBA00022723"/>
    </source>
</evidence>
<dbReference type="AlphaFoldDB" id="A0A2A9NSJ3"/>
<dbReference type="Gene3D" id="1.10.10.10">
    <property type="entry name" value="Winged helix-like DNA-binding domain superfamily/Winged helix DNA-binding domain"/>
    <property type="match status" value="1"/>
</dbReference>
<protein>
    <recommendedName>
        <fullName evidence="5 15">Non-structural maintenance of chromosomes element 1 homolog</fullName>
        <ecNumber evidence="4 15">2.3.2.27</ecNumber>
    </recommendedName>
</protein>
<feature type="region of interest" description="Disordered" evidence="16">
    <location>
        <begin position="244"/>
        <end position="335"/>
    </location>
</feature>
<dbReference type="PANTHER" id="PTHR20973">
    <property type="entry name" value="NON-SMC ELEMENT 1-RELATED"/>
    <property type="match status" value="1"/>
</dbReference>
<keyword evidence="12 15" id="KW-0233">DNA recombination</keyword>
<evidence type="ECO:0000256" key="5">
    <source>
        <dbReference type="ARBA" id="ARBA00019422"/>
    </source>
</evidence>
<keyword evidence="9 15" id="KW-0863">Zinc-finger</keyword>
<evidence type="ECO:0000256" key="2">
    <source>
        <dbReference type="ARBA" id="ARBA00004123"/>
    </source>
</evidence>
<evidence type="ECO:0000256" key="13">
    <source>
        <dbReference type="ARBA" id="ARBA00023204"/>
    </source>
</evidence>
<dbReference type="PANTHER" id="PTHR20973:SF0">
    <property type="entry name" value="NON-STRUCTURAL MAINTENANCE OF CHROMOSOMES ELEMENT 1 HOMOLOG"/>
    <property type="match status" value="1"/>
</dbReference>
<dbReference type="OrthoDB" id="185455at2759"/>
<sequence>MVSASDVHRLFLHAILSRGVVSERLAKLLWKKCLEAVSAVDDAVVLPDGDDAEAWNEFVAKVNKSLDDLNLDFRQFRDEQTGTPTYALVNVKGDEIAQLATDYNPAEIAYFRALVEQIILAPRESFSISSLAALREVSAIKPKSNMTKTQAETVLASFVARGWLWKSKRGYYSLSTRSIVELGPYLKSTYPDDILECTACNQIMTRGVACPTSKCEIRMHTYCFTNFRRRHGGCPNCSLNWPQEPEKPLTPIGEDAAKVGDDARRRVRTRSAEMSDEEEPEASQSQSGSQRQSQSNQRVRIAENISMDMEGDGEDENENVRRPTRSQTRRRSSRR</sequence>
<dbReference type="InterPro" id="IPR036388">
    <property type="entry name" value="WH-like_DNA-bd_sf"/>
</dbReference>
<comment type="function">
    <text evidence="15">Acts in a DNA repair pathway for removal of UV-induced DNA damage that is distinct from classical nucleotide excision repair and in repair of ionizing radiation damage. Functions in homologous recombination repair of DNA double strand breaks and in recovery of stalled replication forks.</text>
</comment>
<evidence type="ECO:0000259" key="17">
    <source>
        <dbReference type="Pfam" id="PF08746"/>
    </source>
</evidence>
<dbReference type="GO" id="GO:0005634">
    <property type="term" value="C:nucleus"/>
    <property type="evidence" value="ECO:0007669"/>
    <property type="project" value="UniProtKB-SubCell"/>
</dbReference>
<comment type="catalytic activity">
    <reaction evidence="1 15">
        <text>S-ubiquitinyl-[E2 ubiquitin-conjugating enzyme]-L-cysteine + [acceptor protein]-L-lysine = [E2 ubiquitin-conjugating enzyme]-L-cysteine + N(6)-ubiquitinyl-[acceptor protein]-L-lysine.</text>
        <dbReference type="EC" id="2.3.2.27"/>
    </reaction>
</comment>
<evidence type="ECO:0000256" key="15">
    <source>
        <dbReference type="RuleBase" id="RU368018"/>
    </source>
</evidence>
<dbReference type="Pfam" id="PF07574">
    <property type="entry name" value="SMC_Nse1"/>
    <property type="match status" value="1"/>
</dbReference>
<reference evidence="18 19" key="1">
    <citation type="submission" date="2014-02" db="EMBL/GenBank/DDBJ databases">
        <title>Transposable element dynamics among asymbiotic and ectomycorrhizal Amanita fungi.</title>
        <authorList>
            <consortium name="DOE Joint Genome Institute"/>
            <person name="Hess J."/>
            <person name="Skrede I."/>
            <person name="Wolfe B."/>
            <person name="LaButti K."/>
            <person name="Ohm R.A."/>
            <person name="Grigoriev I.V."/>
            <person name="Pringle A."/>
        </authorList>
    </citation>
    <scope>NUCLEOTIDE SEQUENCE [LARGE SCALE GENOMIC DNA]</scope>
    <source>
        <strain evidence="18 19">SKay4041</strain>
    </source>
</reference>
<dbReference type="FunFam" id="1.10.10.10:FF:000270">
    <property type="entry name" value="Non-structural maintenance of chromosomes element 1 homolog"/>
    <property type="match status" value="1"/>
</dbReference>
<keyword evidence="7 15" id="KW-0479">Metal-binding</keyword>
<dbReference type="CDD" id="cd16493">
    <property type="entry name" value="RING-CH-C4HC3_NSE1"/>
    <property type="match status" value="1"/>
</dbReference>
<dbReference type="InterPro" id="IPR011513">
    <property type="entry name" value="Nse1"/>
</dbReference>
<organism evidence="18 19">
    <name type="scientific">Amanita thiersii Skay4041</name>
    <dbReference type="NCBI Taxonomy" id="703135"/>
    <lineage>
        <taxon>Eukaryota</taxon>
        <taxon>Fungi</taxon>
        <taxon>Dikarya</taxon>
        <taxon>Basidiomycota</taxon>
        <taxon>Agaricomycotina</taxon>
        <taxon>Agaricomycetes</taxon>
        <taxon>Agaricomycetidae</taxon>
        <taxon>Agaricales</taxon>
        <taxon>Pluteineae</taxon>
        <taxon>Amanitaceae</taxon>
        <taxon>Amanita</taxon>
    </lineage>
</organism>
<evidence type="ECO:0000256" key="1">
    <source>
        <dbReference type="ARBA" id="ARBA00000900"/>
    </source>
</evidence>
<keyword evidence="6 15" id="KW-0808">Transferase</keyword>
<evidence type="ECO:0000313" key="18">
    <source>
        <dbReference type="EMBL" id="PFH50652.1"/>
    </source>
</evidence>
<accession>A0A2A9NSJ3</accession>
<feature type="compositionally biased region" description="Low complexity" evidence="16">
    <location>
        <begin position="283"/>
        <end position="297"/>
    </location>
</feature>
<dbReference type="Proteomes" id="UP000242287">
    <property type="component" value="Unassembled WGS sequence"/>
</dbReference>
<dbReference type="Gene3D" id="3.90.1150.220">
    <property type="match status" value="1"/>
</dbReference>
<dbReference type="GO" id="GO:0000724">
    <property type="term" value="P:double-strand break repair via homologous recombination"/>
    <property type="evidence" value="ECO:0007669"/>
    <property type="project" value="TreeGrafter"/>
</dbReference>
<keyword evidence="19" id="KW-1185">Reference proteome</keyword>
<evidence type="ECO:0000256" key="14">
    <source>
        <dbReference type="ARBA" id="ARBA00023242"/>
    </source>
</evidence>
<dbReference type="GO" id="GO:0030915">
    <property type="term" value="C:Smc5-Smc6 complex"/>
    <property type="evidence" value="ECO:0007669"/>
    <property type="project" value="UniProtKB-UniRule"/>
</dbReference>
<dbReference type="InterPro" id="IPR013083">
    <property type="entry name" value="Znf_RING/FYVE/PHD"/>
</dbReference>
<keyword evidence="13 15" id="KW-0234">DNA repair</keyword>
<keyword evidence="11 15" id="KW-0862">Zinc</keyword>
<feature type="compositionally biased region" description="Basic residues" evidence="16">
    <location>
        <begin position="322"/>
        <end position="335"/>
    </location>
</feature>
<evidence type="ECO:0000313" key="19">
    <source>
        <dbReference type="Proteomes" id="UP000242287"/>
    </source>
</evidence>
<evidence type="ECO:0000256" key="11">
    <source>
        <dbReference type="ARBA" id="ARBA00022833"/>
    </source>
</evidence>
<evidence type="ECO:0000256" key="16">
    <source>
        <dbReference type="SAM" id="MobiDB-lite"/>
    </source>
</evidence>
<comment type="subunit">
    <text evidence="15">Component of the Smc5-Smc6 complex.</text>
</comment>
<proteinExistence type="inferred from homology"/>
<evidence type="ECO:0000256" key="4">
    <source>
        <dbReference type="ARBA" id="ARBA00012483"/>
    </source>
</evidence>
<dbReference type="InterPro" id="IPR014857">
    <property type="entry name" value="Nse1_RING_C4HC3-type"/>
</dbReference>